<feature type="transmembrane region" description="Helical" evidence="1">
    <location>
        <begin position="54"/>
        <end position="76"/>
    </location>
</feature>
<protein>
    <submittedName>
        <fullName evidence="2">Uncharacterized protein</fullName>
    </submittedName>
</protein>
<organism evidence="2 3">
    <name type="scientific">Candidatus Yanofskybacteria bacterium RIFCSPHIGHO2_01_FULL_41_53</name>
    <dbReference type="NCBI Taxonomy" id="1802663"/>
    <lineage>
        <taxon>Bacteria</taxon>
        <taxon>Candidatus Yanofskyibacteriota</taxon>
    </lineage>
</organism>
<evidence type="ECO:0000256" key="1">
    <source>
        <dbReference type="SAM" id="Phobius"/>
    </source>
</evidence>
<name>A0A1F8EFV6_9BACT</name>
<dbReference type="AlphaFoldDB" id="A0A1F8EFV6"/>
<proteinExistence type="predicted"/>
<evidence type="ECO:0000313" key="3">
    <source>
        <dbReference type="Proteomes" id="UP000177117"/>
    </source>
</evidence>
<evidence type="ECO:0000313" key="2">
    <source>
        <dbReference type="EMBL" id="OGM99517.1"/>
    </source>
</evidence>
<feature type="transmembrane region" description="Helical" evidence="1">
    <location>
        <begin position="135"/>
        <end position="153"/>
    </location>
</feature>
<comment type="caution">
    <text evidence="2">The sequence shown here is derived from an EMBL/GenBank/DDBJ whole genome shotgun (WGS) entry which is preliminary data.</text>
</comment>
<gene>
    <name evidence="2" type="ORF">A2650_01345</name>
</gene>
<keyword evidence="1" id="KW-1133">Transmembrane helix</keyword>
<feature type="transmembrane region" description="Helical" evidence="1">
    <location>
        <begin position="20"/>
        <end position="42"/>
    </location>
</feature>
<sequence length="196" mass="22465">MQGDILSQSSAGFNNLIQTIRLIVTPSLLAVPAVVIWHYLYINGWHSTSRADEPIVNAILPGLFGAHVFIAGLMIIRESDDIRKMKRAIRETDKEAFIEIAEDSIPLPMKYILFITANLIQAWTISLNYEVYWTGLASVFSIAYMLALIWEIIADFDDPVNGMWVIKGVPAEWIKEAKIKRRISDRFVEWLIRKMR</sequence>
<keyword evidence="1" id="KW-0812">Transmembrane</keyword>
<accession>A0A1F8EFV6</accession>
<reference evidence="2 3" key="1">
    <citation type="journal article" date="2016" name="Nat. Commun.">
        <title>Thousands of microbial genomes shed light on interconnected biogeochemical processes in an aquifer system.</title>
        <authorList>
            <person name="Anantharaman K."/>
            <person name="Brown C.T."/>
            <person name="Hug L.A."/>
            <person name="Sharon I."/>
            <person name="Castelle C.J."/>
            <person name="Probst A.J."/>
            <person name="Thomas B.C."/>
            <person name="Singh A."/>
            <person name="Wilkins M.J."/>
            <person name="Karaoz U."/>
            <person name="Brodie E.L."/>
            <person name="Williams K.H."/>
            <person name="Hubbard S.S."/>
            <person name="Banfield J.F."/>
        </authorList>
    </citation>
    <scope>NUCLEOTIDE SEQUENCE [LARGE SCALE GENOMIC DNA]</scope>
</reference>
<keyword evidence="1" id="KW-0472">Membrane</keyword>
<dbReference type="Proteomes" id="UP000177117">
    <property type="component" value="Unassembled WGS sequence"/>
</dbReference>
<dbReference type="EMBL" id="MGJD01000043">
    <property type="protein sequence ID" value="OGM99517.1"/>
    <property type="molecule type" value="Genomic_DNA"/>
</dbReference>